<dbReference type="Pfam" id="PF04178">
    <property type="entry name" value="Got1"/>
    <property type="match status" value="1"/>
</dbReference>
<evidence type="ECO:0000256" key="1">
    <source>
        <dbReference type="ARBA" id="ARBA00004653"/>
    </source>
</evidence>
<comment type="similarity">
    <text evidence="6">Belongs to the GOT1 family.</text>
</comment>
<reference key="2">
    <citation type="submission" date="2011-04" db="EMBL/GenBank/DDBJ databases">
        <title>High-quality genome sequence of Pichia pastoris CBS 7435.</title>
        <authorList>
            <person name="Kueberl A."/>
            <person name="Schneider J."/>
            <person name="Thallinger G.G."/>
            <person name="Anderl I."/>
            <person name="Wibberg D."/>
            <person name="Hajek T."/>
            <person name="Jaenicke S."/>
            <person name="Brinkrolf K."/>
            <person name="Goesmann A."/>
            <person name="Szczepanowski R."/>
            <person name="Puehler A."/>
            <person name="Schwab H."/>
            <person name="Glieder A."/>
            <person name="Pichler H."/>
        </authorList>
    </citation>
    <scope>NUCLEOTIDE SEQUENCE</scope>
    <source>
        <strain>CBS 7435</strain>
    </source>
</reference>
<dbReference type="GO" id="GO:0000137">
    <property type="term" value="C:Golgi cis cisterna"/>
    <property type="evidence" value="ECO:0007669"/>
    <property type="project" value="TreeGrafter"/>
</dbReference>
<dbReference type="PANTHER" id="PTHR21493:SF9">
    <property type="entry name" value="GOLGI TRANSPORT PROTEIN 1-RELATED"/>
    <property type="match status" value="1"/>
</dbReference>
<evidence type="ECO:0000313" key="8">
    <source>
        <dbReference type="EMBL" id="CCA36734.2"/>
    </source>
</evidence>
<reference evidence="8 9" key="3">
    <citation type="journal article" date="2016" name="FEMS Yeast Res.">
        <title>Curation of the genome annotation of Pichia pastoris (Komagataella phaffii) CBS7435 from gene level to protein function.</title>
        <authorList>
            <person name="Valli M."/>
            <person name="Tatto N.E."/>
            <person name="Peymann A."/>
            <person name="Gruber C."/>
            <person name="Landes N."/>
            <person name="Ekker H."/>
            <person name="Thallinger G.G."/>
            <person name="Mattanovich D."/>
            <person name="Gasser B."/>
            <person name="Graf A.B."/>
        </authorList>
    </citation>
    <scope>GENOME REANNOTATION</scope>
    <source>
        <strain evidence="8 9">ATCC 76273 / CBS 7435 / CECT 11047 / NRRL Y-11430 / Wegner 21-1</strain>
    </source>
</reference>
<evidence type="ECO:0000313" key="9">
    <source>
        <dbReference type="Proteomes" id="UP000006853"/>
    </source>
</evidence>
<evidence type="ECO:0000256" key="5">
    <source>
        <dbReference type="ARBA" id="ARBA00023136"/>
    </source>
</evidence>
<keyword evidence="4" id="KW-0333">Golgi apparatus</keyword>
<dbReference type="AlphaFoldDB" id="F2QNZ2"/>
<evidence type="ECO:0000256" key="4">
    <source>
        <dbReference type="ARBA" id="ARBA00023034"/>
    </source>
</evidence>
<dbReference type="PANTHER" id="PTHR21493">
    <property type="entry name" value="CGI-141-RELATED/LIPASE CONTAINING PROTEIN"/>
    <property type="match status" value="1"/>
</dbReference>
<organism evidence="8 9">
    <name type="scientific">Komagataella phaffii (strain ATCC 76273 / CBS 7435 / CECT 11047 / NRRL Y-11430 / Wegner 21-1)</name>
    <name type="common">Yeast</name>
    <name type="synonym">Pichia pastoris</name>
    <dbReference type="NCBI Taxonomy" id="981350"/>
    <lineage>
        <taxon>Eukaryota</taxon>
        <taxon>Fungi</taxon>
        <taxon>Dikarya</taxon>
        <taxon>Ascomycota</taxon>
        <taxon>Saccharomycotina</taxon>
        <taxon>Pichiomycetes</taxon>
        <taxon>Pichiales</taxon>
        <taxon>Pichiaceae</taxon>
        <taxon>Komagataella</taxon>
    </lineage>
</organism>
<dbReference type="EMBL" id="FR839628">
    <property type="protein sequence ID" value="CCA36734.2"/>
    <property type="molecule type" value="Genomic_DNA"/>
</dbReference>
<dbReference type="GO" id="GO:0006888">
    <property type="term" value="P:endoplasmic reticulum to Golgi vesicle-mediated transport"/>
    <property type="evidence" value="ECO:0007669"/>
    <property type="project" value="InterPro"/>
</dbReference>
<dbReference type="GO" id="GO:0030134">
    <property type="term" value="C:COPII-coated ER to Golgi transport vesicle"/>
    <property type="evidence" value="ECO:0007669"/>
    <property type="project" value="TreeGrafter"/>
</dbReference>
<evidence type="ECO:0000256" key="3">
    <source>
        <dbReference type="ARBA" id="ARBA00022989"/>
    </source>
</evidence>
<comment type="subcellular location">
    <subcellularLocation>
        <location evidence="1">Golgi apparatus membrane</location>
        <topology evidence="1">Multi-pass membrane protein</topology>
    </subcellularLocation>
</comment>
<sequence length="139" mass="15150">MIWLTELQKFGVGFTACGLFFFILGVITFFDAALLALGNVLFVIGLVLIIGPLKTVVFFTRPQKVRGTILLALGIVLILTGRSFLGFIIESLGIVILFGDFFSVIIQFLRSIPFIGPIFRHPAVAPILDRIAGISVLPV</sequence>
<gene>
    <name evidence="8" type="primary">GOT1</name>
    <name evidence="8" type="ordered locus">PP7435_Chr1-0585</name>
</gene>
<dbReference type="Proteomes" id="UP000006853">
    <property type="component" value="Chromosome 1"/>
</dbReference>
<evidence type="ECO:0000256" key="2">
    <source>
        <dbReference type="ARBA" id="ARBA00022692"/>
    </source>
</evidence>
<feature type="transmembrane region" description="Helical" evidence="7">
    <location>
        <begin position="69"/>
        <end position="88"/>
    </location>
</feature>
<keyword evidence="5 7" id="KW-0472">Membrane</keyword>
<accession>F2QNZ2</accession>
<feature type="transmembrane region" description="Helical" evidence="7">
    <location>
        <begin position="12"/>
        <end position="30"/>
    </location>
</feature>
<keyword evidence="3 7" id="KW-1133">Transmembrane helix</keyword>
<dbReference type="GO" id="GO:0042147">
    <property type="term" value="P:retrograde transport, endosome to Golgi"/>
    <property type="evidence" value="ECO:0007669"/>
    <property type="project" value="InterPro"/>
</dbReference>
<name>F2QNZ2_KOMPC</name>
<reference evidence="8 9" key="1">
    <citation type="journal article" date="2011" name="J. Biotechnol.">
        <title>High-quality genome sequence of Pichia pastoris CBS7435.</title>
        <authorList>
            <person name="Kuberl A."/>
            <person name="Schneider J."/>
            <person name="Thallinger G.G."/>
            <person name="Anderl I."/>
            <person name="Wibberg D."/>
            <person name="Hajek T."/>
            <person name="Jaenicke S."/>
            <person name="Brinkrolf K."/>
            <person name="Goesmann A."/>
            <person name="Szczepanowski R."/>
            <person name="Puhler A."/>
            <person name="Schwab H."/>
            <person name="Glieder A."/>
            <person name="Pichler H."/>
        </authorList>
    </citation>
    <scope>NUCLEOTIDE SEQUENCE [LARGE SCALE GENOMIC DNA]</scope>
    <source>
        <strain evidence="9">ATCC 76273 / CBS 7435 / CECT 11047 / NRRL Y-11430 / Wegner 21-1</strain>
    </source>
</reference>
<dbReference type="GO" id="GO:0005829">
    <property type="term" value="C:cytosol"/>
    <property type="evidence" value="ECO:0007669"/>
    <property type="project" value="GOC"/>
</dbReference>
<dbReference type="GO" id="GO:0005783">
    <property type="term" value="C:endoplasmic reticulum"/>
    <property type="evidence" value="ECO:0007669"/>
    <property type="project" value="TreeGrafter"/>
</dbReference>
<keyword evidence="2 7" id="KW-0812">Transmembrane</keyword>
<protein>
    <submittedName>
        <fullName evidence="8">COPII vesicles protein</fullName>
    </submittedName>
</protein>
<evidence type="ECO:0000256" key="7">
    <source>
        <dbReference type="SAM" id="Phobius"/>
    </source>
</evidence>
<dbReference type="InterPro" id="IPR045176">
    <property type="entry name" value="Got1"/>
</dbReference>
<evidence type="ECO:0000256" key="6">
    <source>
        <dbReference type="ARBA" id="ARBA00025799"/>
    </source>
</evidence>
<feature type="transmembrane region" description="Helical" evidence="7">
    <location>
        <begin position="36"/>
        <end position="57"/>
    </location>
</feature>
<dbReference type="InterPro" id="IPR007305">
    <property type="entry name" value="Vesicle_transpt_Got1/SFT2"/>
</dbReference>
<proteinExistence type="inferred from homology"/>
<dbReference type="HOGENOM" id="CLU_124519_1_0_1"/>
<keyword evidence="9" id="KW-1185">Reference proteome</keyword>
<dbReference type="GO" id="GO:0000139">
    <property type="term" value="C:Golgi membrane"/>
    <property type="evidence" value="ECO:0007669"/>
    <property type="project" value="UniProtKB-SubCell"/>
</dbReference>